<name>A0ABR5JL69_9PSED</name>
<dbReference type="Proteomes" id="UP000037201">
    <property type="component" value="Unassembled WGS sequence"/>
</dbReference>
<evidence type="ECO:0008006" key="4">
    <source>
        <dbReference type="Google" id="ProtNLM"/>
    </source>
</evidence>
<accession>A0ABR5JL69</accession>
<reference evidence="2 3" key="1">
    <citation type="submission" date="2014-12" db="EMBL/GenBank/DDBJ databases">
        <authorList>
            <person name="Baeyen S."/>
        </authorList>
    </citation>
    <scope>NUCLEOTIDE SEQUENCE [LARGE SCALE GENOMIC DNA]</scope>
    <source>
        <strain evidence="2 3">LMG 28496</strain>
    </source>
</reference>
<keyword evidence="3" id="KW-1185">Reference proteome</keyword>
<reference evidence="2 3" key="2">
    <citation type="submission" date="2015-09" db="EMBL/GenBank/DDBJ databases">
        <title>Genome analysis of Pseudomonas syringae pv. porri LMG.</title>
        <authorList>
            <person name="Rombouts S."/>
        </authorList>
    </citation>
    <scope>NUCLEOTIDE SEQUENCE [LARGE SCALE GENOMIC DNA]</scope>
    <source>
        <strain evidence="2 3">LMG 28496</strain>
    </source>
</reference>
<keyword evidence="1" id="KW-0175">Coiled coil</keyword>
<gene>
    <name evidence="2" type="ORF">OX90_18275</name>
</gene>
<sequence length="138" mass="15861">MGAPKLNDAGIDKAVRLLDGWVGLLTWDRYLAMLEVEIGHKYTKAAMLRQPRIKSAWDHAKEHAKDDNGVVRVSRSAVETDKALERVRLLEARVERLARENNALLEQFVRWSHNAVRRGLTLDDLDRPLPYAKPKEIR</sequence>
<dbReference type="RefSeq" id="WP_053480478.1">
    <property type="nucleotide sequence ID" value="NZ_JTHM01000040.1"/>
</dbReference>
<comment type="caution">
    <text evidence="2">The sequence shown here is derived from an EMBL/GenBank/DDBJ whole genome shotgun (WGS) entry which is preliminary data.</text>
</comment>
<organism evidence="2 3">
    <name type="scientific">Pseudomonas coronafaciens pv. porri</name>
    <dbReference type="NCBI Taxonomy" id="83964"/>
    <lineage>
        <taxon>Bacteria</taxon>
        <taxon>Pseudomonadati</taxon>
        <taxon>Pseudomonadota</taxon>
        <taxon>Gammaproteobacteria</taxon>
        <taxon>Pseudomonadales</taxon>
        <taxon>Pseudomonadaceae</taxon>
        <taxon>Pseudomonas</taxon>
        <taxon>Pseudomonas coronafaciens</taxon>
    </lineage>
</organism>
<evidence type="ECO:0000256" key="1">
    <source>
        <dbReference type="SAM" id="Coils"/>
    </source>
</evidence>
<proteinExistence type="predicted"/>
<feature type="coiled-coil region" evidence="1">
    <location>
        <begin position="80"/>
        <end position="107"/>
    </location>
</feature>
<evidence type="ECO:0000313" key="2">
    <source>
        <dbReference type="EMBL" id="KOP55979.1"/>
    </source>
</evidence>
<dbReference type="EMBL" id="JUEU01000204">
    <property type="protein sequence ID" value="KOP55979.1"/>
    <property type="molecule type" value="Genomic_DNA"/>
</dbReference>
<protein>
    <recommendedName>
        <fullName evidence="4">Phage integrase</fullName>
    </recommendedName>
</protein>
<evidence type="ECO:0000313" key="3">
    <source>
        <dbReference type="Proteomes" id="UP000037201"/>
    </source>
</evidence>